<accession>A0A8K0N5P1</accession>
<name>A0A8K0N5P1_COCNU</name>
<keyword evidence="1" id="KW-0732">Signal</keyword>
<organism evidence="2 3">
    <name type="scientific">Cocos nucifera</name>
    <name type="common">Coconut palm</name>
    <dbReference type="NCBI Taxonomy" id="13894"/>
    <lineage>
        <taxon>Eukaryota</taxon>
        <taxon>Viridiplantae</taxon>
        <taxon>Streptophyta</taxon>
        <taxon>Embryophyta</taxon>
        <taxon>Tracheophyta</taxon>
        <taxon>Spermatophyta</taxon>
        <taxon>Magnoliopsida</taxon>
        <taxon>Liliopsida</taxon>
        <taxon>Arecaceae</taxon>
        <taxon>Arecoideae</taxon>
        <taxon>Cocoseae</taxon>
        <taxon>Attaleinae</taxon>
        <taxon>Cocos</taxon>
    </lineage>
</organism>
<reference evidence="2" key="1">
    <citation type="journal article" date="2017" name="Gigascience">
        <title>The genome draft of coconut (Cocos nucifera).</title>
        <authorList>
            <person name="Xiao Y."/>
            <person name="Xu P."/>
            <person name="Fan H."/>
            <person name="Baudouin L."/>
            <person name="Xia W."/>
            <person name="Bocs S."/>
            <person name="Xu J."/>
            <person name="Li Q."/>
            <person name="Guo A."/>
            <person name="Zhou L."/>
            <person name="Li J."/>
            <person name="Wu Y."/>
            <person name="Ma Z."/>
            <person name="Armero A."/>
            <person name="Issali A.E."/>
            <person name="Liu N."/>
            <person name="Peng M."/>
            <person name="Yang Y."/>
        </authorList>
    </citation>
    <scope>NUCLEOTIDE SEQUENCE</scope>
    <source>
        <tissue evidence="2">Spear leaf of Hainan Tall coconut</tissue>
    </source>
</reference>
<dbReference type="EMBL" id="CM017879">
    <property type="protein sequence ID" value="KAG1358661.1"/>
    <property type="molecule type" value="Genomic_DNA"/>
</dbReference>
<evidence type="ECO:0000256" key="1">
    <source>
        <dbReference type="SAM" id="SignalP"/>
    </source>
</evidence>
<evidence type="ECO:0000313" key="2">
    <source>
        <dbReference type="EMBL" id="KAG1358661.1"/>
    </source>
</evidence>
<sequence>MIKGAKKAIFLFLLSSLAIISHYITPITIKPVNRDDDEYQCVYKVYIMMGPSRRVAQT</sequence>
<comment type="caution">
    <text evidence="2">The sequence shown here is derived from an EMBL/GenBank/DDBJ whole genome shotgun (WGS) entry which is preliminary data.</text>
</comment>
<protein>
    <submittedName>
        <fullName evidence="2">Putative PLAT domain-containing protein 3</fullName>
    </submittedName>
</protein>
<proteinExistence type="predicted"/>
<gene>
    <name evidence="2" type="ORF">COCNU_08G001070</name>
</gene>
<evidence type="ECO:0000313" key="3">
    <source>
        <dbReference type="Proteomes" id="UP000797356"/>
    </source>
</evidence>
<keyword evidence="3" id="KW-1185">Reference proteome</keyword>
<dbReference type="Proteomes" id="UP000797356">
    <property type="component" value="Chromosome 8"/>
</dbReference>
<dbReference type="AlphaFoldDB" id="A0A8K0N5P1"/>
<feature type="signal peptide" evidence="1">
    <location>
        <begin position="1"/>
        <end position="29"/>
    </location>
</feature>
<feature type="chain" id="PRO_5035418839" evidence="1">
    <location>
        <begin position="30"/>
        <end position="58"/>
    </location>
</feature>
<reference evidence="2" key="2">
    <citation type="submission" date="2019-07" db="EMBL/GenBank/DDBJ databases">
        <authorList>
            <person name="Yang Y."/>
            <person name="Bocs S."/>
            <person name="Baudouin L."/>
        </authorList>
    </citation>
    <scope>NUCLEOTIDE SEQUENCE</scope>
    <source>
        <tissue evidence="2">Spear leaf of Hainan Tall coconut</tissue>
    </source>
</reference>